<gene>
    <name evidence="2" type="ORF">Daura_21370</name>
</gene>
<keyword evidence="1" id="KW-1133">Transmembrane helix</keyword>
<reference evidence="2" key="1">
    <citation type="submission" date="2021-04" db="EMBL/GenBank/DDBJ databases">
        <title>Dactylosporangium aurantiacum NRRL B-8018 full assembly.</title>
        <authorList>
            <person name="Hartkoorn R.C."/>
            <person name="Beaudoing E."/>
            <person name="Hot D."/>
        </authorList>
    </citation>
    <scope>NUCLEOTIDE SEQUENCE</scope>
    <source>
        <strain evidence="2">NRRL B-8018</strain>
    </source>
</reference>
<dbReference type="AlphaFoldDB" id="A0A9Q9ISC7"/>
<accession>A0A9Q9ISC7</accession>
<keyword evidence="3" id="KW-1185">Reference proteome</keyword>
<keyword evidence="1" id="KW-0472">Membrane</keyword>
<organism evidence="2 3">
    <name type="scientific">Dactylosporangium aurantiacum</name>
    <dbReference type="NCBI Taxonomy" id="35754"/>
    <lineage>
        <taxon>Bacteria</taxon>
        <taxon>Bacillati</taxon>
        <taxon>Actinomycetota</taxon>
        <taxon>Actinomycetes</taxon>
        <taxon>Micromonosporales</taxon>
        <taxon>Micromonosporaceae</taxon>
        <taxon>Dactylosporangium</taxon>
    </lineage>
</organism>
<feature type="transmembrane region" description="Helical" evidence="1">
    <location>
        <begin position="12"/>
        <end position="43"/>
    </location>
</feature>
<evidence type="ECO:0000313" key="3">
    <source>
        <dbReference type="Proteomes" id="UP001058003"/>
    </source>
</evidence>
<keyword evidence="1" id="KW-0812">Transmembrane</keyword>
<name>A0A9Q9ISC7_9ACTN</name>
<dbReference type="EMBL" id="CP073767">
    <property type="protein sequence ID" value="UWZ58500.1"/>
    <property type="molecule type" value="Genomic_DNA"/>
</dbReference>
<dbReference type="Proteomes" id="UP001058003">
    <property type="component" value="Chromosome"/>
</dbReference>
<dbReference type="RefSeq" id="WP_033362059.1">
    <property type="nucleotide sequence ID" value="NZ_CP073767.1"/>
</dbReference>
<evidence type="ECO:0000313" key="2">
    <source>
        <dbReference type="EMBL" id="UWZ58500.1"/>
    </source>
</evidence>
<sequence length="86" mass="9369">MRAAGENLSFASAWVALGGFAVAAGRAVLGWWGITAGLLLVAARAVWTIPWWVPGYGLFWIWAVTACVNPLRRRPVFAPEPQGDFR</sequence>
<dbReference type="KEGG" id="daur:Daura_21370"/>
<proteinExistence type="predicted"/>
<evidence type="ECO:0000256" key="1">
    <source>
        <dbReference type="SAM" id="Phobius"/>
    </source>
</evidence>
<protein>
    <submittedName>
        <fullName evidence="2">Uncharacterized protein</fullName>
    </submittedName>
</protein>
<feature type="transmembrane region" description="Helical" evidence="1">
    <location>
        <begin position="49"/>
        <end position="68"/>
    </location>
</feature>